<proteinExistence type="predicted"/>
<dbReference type="Gene3D" id="2.40.50.140">
    <property type="entry name" value="Nucleic acid-binding proteins"/>
    <property type="match status" value="1"/>
</dbReference>
<dbReference type="GO" id="GO:0005524">
    <property type="term" value="F:ATP binding"/>
    <property type="evidence" value="ECO:0007669"/>
    <property type="project" value="InterPro"/>
</dbReference>
<gene>
    <name evidence="2" type="ORF">SE17_13535</name>
</gene>
<dbReference type="GO" id="GO:0043190">
    <property type="term" value="C:ATP-binding cassette (ABC) transporter complex"/>
    <property type="evidence" value="ECO:0007669"/>
    <property type="project" value="InterPro"/>
</dbReference>
<dbReference type="SUPFAM" id="SSF50331">
    <property type="entry name" value="MOP-like"/>
    <property type="match status" value="1"/>
</dbReference>
<keyword evidence="3" id="KW-1185">Reference proteome</keyword>
<dbReference type="Pfam" id="PF08402">
    <property type="entry name" value="TOBE_2"/>
    <property type="match status" value="1"/>
</dbReference>
<organism evidence="2 3">
    <name type="scientific">Kouleothrix aurantiaca</name>
    <dbReference type="NCBI Taxonomy" id="186479"/>
    <lineage>
        <taxon>Bacteria</taxon>
        <taxon>Bacillati</taxon>
        <taxon>Chloroflexota</taxon>
        <taxon>Chloroflexia</taxon>
        <taxon>Chloroflexales</taxon>
        <taxon>Roseiflexineae</taxon>
        <taxon>Roseiflexaceae</taxon>
        <taxon>Kouleothrix</taxon>
    </lineage>
</organism>
<dbReference type="EMBL" id="LJCR01000439">
    <property type="protein sequence ID" value="KPV52765.1"/>
    <property type="molecule type" value="Genomic_DNA"/>
</dbReference>
<dbReference type="InterPro" id="IPR013611">
    <property type="entry name" value="Transp-assoc_OB_typ2"/>
</dbReference>
<dbReference type="Proteomes" id="UP000050509">
    <property type="component" value="Unassembled WGS sequence"/>
</dbReference>
<accession>A0A0N8PSH8</accession>
<evidence type="ECO:0000313" key="2">
    <source>
        <dbReference type="EMBL" id="KPV52765.1"/>
    </source>
</evidence>
<dbReference type="GO" id="GO:0022857">
    <property type="term" value="F:transmembrane transporter activity"/>
    <property type="evidence" value="ECO:0007669"/>
    <property type="project" value="InterPro"/>
</dbReference>
<name>A0A0N8PSH8_9CHLR</name>
<sequence>MLGGAQPVSLAARAAIERYGPKDGAVVVGFRPEAVLLRNDGPLAAEVYASDLHGAYTMLHLALSDGTVVHARSARELSYPIGTALRFDLDPEQVRFFDAQSERSISLQ</sequence>
<feature type="domain" description="Transport-associated OB type 2" evidence="1">
    <location>
        <begin position="29"/>
        <end position="97"/>
    </location>
</feature>
<comment type="caution">
    <text evidence="2">The sequence shown here is derived from an EMBL/GenBank/DDBJ whole genome shotgun (WGS) entry which is preliminary data.</text>
</comment>
<dbReference type="Gene3D" id="2.40.50.100">
    <property type="match status" value="1"/>
</dbReference>
<dbReference type="AlphaFoldDB" id="A0A0N8PSH8"/>
<evidence type="ECO:0000259" key="1">
    <source>
        <dbReference type="Pfam" id="PF08402"/>
    </source>
</evidence>
<dbReference type="InterPro" id="IPR012340">
    <property type="entry name" value="NA-bd_OB-fold"/>
</dbReference>
<protein>
    <recommendedName>
        <fullName evidence="1">Transport-associated OB type 2 domain-containing protein</fullName>
    </recommendedName>
</protein>
<evidence type="ECO:0000313" key="3">
    <source>
        <dbReference type="Proteomes" id="UP000050509"/>
    </source>
</evidence>
<dbReference type="InterPro" id="IPR008995">
    <property type="entry name" value="Mo/tungstate-bd_C_term_dom"/>
</dbReference>
<reference evidence="2 3" key="1">
    <citation type="submission" date="2015-09" db="EMBL/GenBank/DDBJ databases">
        <title>Draft genome sequence of Kouleothrix aurantiaca JCM 19913.</title>
        <authorList>
            <person name="Hemp J."/>
        </authorList>
    </citation>
    <scope>NUCLEOTIDE SEQUENCE [LARGE SCALE GENOMIC DNA]</scope>
    <source>
        <strain evidence="2 3">COM-B</strain>
    </source>
</reference>